<proteinExistence type="predicted"/>
<sequence length="286" mass="31899">MNATLLSLIEQNLPPLPNTVIELRDYINRKEEKIEIGGVVKIISKDPLATASLLKVANTPYYGFSSKISTINQVVALLGIENVKNILMADFLRSALKINVSPYGLDTDSFLGNCSREVGFVSDWLSEEDKQLTQMLIPCVMLLRLGMILFSSALIKTKQDKQFRKAIEANHYENIALVEQEFFGVDHISFLAYCFDLWKFDDSLIQTVVYVTSPHAAPADVKKNSYALAITNRIFEPHEGGSAYNVNEAISLAKEAIDQGVDFNLENLLKHIPSDLKGKIDASQIQ</sequence>
<dbReference type="InterPro" id="IPR013976">
    <property type="entry name" value="HDOD"/>
</dbReference>
<evidence type="ECO:0000313" key="3">
    <source>
        <dbReference type="Proteomes" id="UP000250166"/>
    </source>
</evidence>
<evidence type="ECO:0000259" key="1">
    <source>
        <dbReference type="PROSITE" id="PS51833"/>
    </source>
</evidence>
<accession>A0A2X3BDT9</accession>
<organism evidence="2 3">
    <name type="scientific">Helicobacter fennelliae</name>
    <dbReference type="NCBI Taxonomy" id="215"/>
    <lineage>
        <taxon>Bacteria</taxon>
        <taxon>Pseudomonadati</taxon>
        <taxon>Campylobacterota</taxon>
        <taxon>Epsilonproteobacteria</taxon>
        <taxon>Campylobacterales</taxon>
        <taxon>Helicobacteraceae</taxon>
        <taxon>Helicobacter</taxon>
    </lineage>
</organism>
<dbReference type="InterPro" id="IPR052340">
    <property type="entry name" value="RNase_Y/CdgJ"/>
</dbReference>
<evidence type="ECO:0000313" key="2">
    <source>
        <dbReference type="EMBL" id="SQB99031.1"/>
    </source>
</evidence>
<dbReference type="AlphaFoldDB" id="A0A2X3BDT9"/>
<dbReference type="SUPFAM" id="SSF109604">
    <property type="entry name" value="HD-domain/PDEase-like"/>
    <property type="match status" value="1"/>
</dbReference>
<gene>
    <name evidence="2" type="ORF">NCTC13102_01505</name>
</gene>
<dbReference type="PANTHER" id="PTHR33525:SF5">
    <property type="entry name" value="TWO COMPONENT SIGNAL TRANSDUCTION SYSTEM RESPONSE REGULATOR"/>
    <property type="match status" value="1"/>
</dbReference>
<dbReference type="Pfam" id="PF08668">
    <property type="entry name" value="HDOD"/>
    <property type="match status" value="1"/>
</dbReference>
<dbReference type="Gene3D" id="1.10.3210.10">
    <property type="entry name" value="Hypothetical protein af1432"/>
    <property type="match status" value="1"/>
</dbReference>
<dbReference type="RefSeq" id="WP_112058795.1">
    <property type="nucleotide sequence ID" value="NZ_UAWL01000006.1"/>
</dbReference>
<protein>
    <submittedName>
        <fullName evidence="2">HDOD domain</fullName>
    </submittedName>
</protein>
<dbReference type="EMBL" id="UAWL01000006">
    <property type="protein sequence ID" value="SQB99031.1"/>
    <property type="molecule type" value="Genomic_DNA"/>
</dbReference>
<reference evidence="2 3" key="1">
    <citation type="submission" date="2018-06" db="EMBL/GenBank/DDBJ databases">
        <authorList>
            <consortium name="Pathogen Informatics"/>
            <person name="Doyle S."/>
        </authorList>
    </citation>
    <scope>NUCLEOTIDE SEQUENCE [LARGE SCALE GENOMIC DNA]</scope>
    <source>
        <strain evidence="2 3">NCTC13102</strain>
    </source>
</reference>
<dbReference type="PROSITE" id="PS51833">
    <property type="entry name" value="HDOD"/>
    <property type="match status" value="1"/>
</dbReference>
<feature type="domain" description="HDOD" evidence="1">
    <location>
        <begin position="13"/>
        <end position="214"/>
    </location>
</feature>
<name>A0A2X3BDT9_9HELI</name>
<dbReference type="Proteomes" id="UP000250166">
    <property type="component" value="Unassembled WGS sequence"/>
</dbReference>
<dbReference type="PANTHER" id="PTHR33525">
    <property type="match status" value="1"/>
</dbReference>